<protein>
    <recommendedName>
        <fullName evidence="3">Nudix hydrolase domain-containing protein</fullName>
    </recommendedName>
</protein>
<comment type="caution">
    <text evidence="1">The sequence shown here is derived from an EMBL/GenBank/DDBJ whole genome shotgun (WGS) entry which is preliminary data.</text>
</comment>
<dbReference type="RefSeq" id="WP_078486444.1">
    <property type="nucleotide sequence ID" value="NZ_MPRJ01000024.1"/>
</dbReference>
<accession>A0A1T2KVT6</accession>
<evidence type="ECO:0000313" key="1">
    <source>
        <dbReference type="EMBL" id="OOZ36836.1"/>
    </source>
</evidence>
<dbReference type="AlphaFoldDB" id="A0A1T2KVT6"/>
<dbReference type="Proteomes" id="UP000190896">
    <property type="component" value="Unassembled WGS sequence"/>
</dbReference>
<sequence>MEYRIIFYHKHSTSARTRFMLFNEQSVCYPCPFPKLAQLCDEQSDNTVLHPAAILKQIEAEWGLDPDTLKAEGEYQHRVDVPGEEIQIILASIETINPPFEVAEGAGAKFIDLTQARQLPKVELELLRFAYEFVLGG</sequence>
<name>A0A1T2KVT6_9GAMM</name>
<proteinExistence type="predicted"/>
<evidence type="ECO:0000313" key="2">
    <source>
        <dbReference type="Proteomes" id="UP000190896"/>
    </source>
</evidence>
<keyword evidence="2" id="KW-1185">Reference proteome</keyword>
<evidence type="ECO:0008006" key="3">
    <source>
        <dbReference type="Google" id="ProtNLM"/>
    </source>
</evidence>
<organism evidence="1 2">
    <name type="scientific">Solemya velesiana gill symbiont</name>
    <dbReference type="NCBI Taxonomy" id="1918948"/>
    <lineage>
        <taxon>Bacteria</taxon>
        <taxon>Pseudomonadati</taxon>
        <taxon>Pseudomonadota</taxon>
        <taxon>Gammaproteobacteria</taxon>
        <taxon>sulfur-oxidizing symbionts</taxon>
    </lineage>
</organism>
<gene>
    <name evidence="1" type="ORF">BOW51_05115</name>
</gene>
<dbReference type="EMBL" id="MPRJ01000024">
    <property type="protein sequence ID" value="OOZ36836.1"/>
    <property type="molecule type" value="Genomic_DNA"/>
</dbReference>
<dbReference type="OrthoDB" id="6088517at2"/>
<reference evidence="1 2" key="1">
    <citation type="submission" date="2016-11" db="EMBL/GenBank/DDBJ databases">
        <title>Mixed transmission modes and dynamic genome evolution in an obligate animal-bacterial symbiosis.</title>
        <authorList>
            <person name="Russell S.L."/>
            <person name="Corbett-Detig R.B."/>
            <person name="Cavanaugh C.M."/>
        </authorList>
    </citation>
    <scope>NUCLEOTIDE SEQUENCE [LARGE SCALE GENOMIC DNA]</scope>
    <source>
        <strain evidence="1">Se-Cadez</strain>
    </source>
</reference>